<dbReference type="VEuPathDB" id="VectorBase:AGAMI1_005518"/>
<accession>A0A903XYA6</accession>
<protein>
    <submittedName>
        <fullName evidence="2">Ion channel nompc</fullName>
    </submittedName>
</protein>
<dbReference type="Gene3D" id="1.25.40.20">
    <property type="entry name" value="Ankyrin repeat-containing domain"/>
    <property type="match status" value="1"/>
</dbReference>
<name>A0A903XYA6_ANOGA</name>
<dbReference type="Proteomes" id="UP000007062">
    <property type="component" value="Chromosome 3L"/>
</dbReference>
<organism evidence="2 3">
    <name type="scientific">Anopheles gambiae</name>
    <name type="common">African malaria mosquito</name>
    <dbReference type="NCBI Taxonomy" id="7165"/>
    <lineage>
        <taxon>Eukaryota</taxon>
        <taxon>Metazoa</taxon>
        <taxon>Ecdysozoa</taxon>
        <taxon>Arthropoda</taxon>
        <taxon>Hexapoda</taxon>
        <taxon>Insecta</taxon>
        <taxon>Pterygota</taxon>
        <taxon>Neoptera</taxon>
        <taxon>Endopterygota</taxon>
        <taxon>Diptera</taxon>
        <taxon>Nematocera</taxon>
        <taxon>Culicoidea</taxon>
        <taxon>Culicidae</taxon>
        <taxon>Anophelinae</taxon>
        <taxon>Anopheles</taxon>
    </lineage>
</organism>
<dbReference type="Gene3D" id="3.40.50.300">
    <property type="entry name" value="P-loop containing nucleotide triphosphate hydrolases"/>
    <property type="match status" value="1"/>
</dbReference>
<keyword evidence="3" id="KW-1185">Reference proteome</keyword>
<dbReference type="InterPro" id="IPR002110">
    <property type="entry name" value="Ankyrin_rpt"/>
</dbReference>
<dbReference type="EnsemblMetazoa" id="AGAP029867-RA">
    <property type="protein sequence ID" value="AGAP029867-PA"/>
    <property type="gene ID" value="AGAP029867"/>
</dbReference>
<evidence type="ECO:0000313" key="2">
    <source>
        <dbReference type="EnsemblMetazoa" id="AGAP029867-PA"/>
    </source>
</evidence>
<reference evidence="2 3" key="2">
    <citation type="journal article" date="2004" name="Trends Parasitol.">
        <title>The Anopheles gambiae genome: an update.</title>
        <authorList>
            <person name="Mongin E."/>
            <person name="Louis C."/>
            <person name="Holt R.A."/>
            <person name="Birney E."/>
            <person name="Collins F.H."/>
        </authorList>
    </citation>
    <scope>NUCLEOTIDE SEQUENCE [LARGE SCALE GENOMIC DNA]</scope>
    <source>
        <strain evidence="2 3">PEST</strain>
    </source>
</reference>
<dbReference type="InterPro" id="IPR036770">
    <property type="entry name" value="Ankyrin_rpt-contain_sf"/>
</dbReference>
<dbReference type="InterPro" id="IPR027417">
    <property type="entry name" value="P-loop_NTPase"/>
</dbReference>
<evidence type="ECO:0000313" key="3">
    <source>
        <dbReference type="Proteomes" id="UP000007062"/>
    </source>
</evidence>
<dbReference type="EMBL" id="AAAB01008986">
    <property type="status" value="NOT_ANNOTATED_CDS"/>
    <property type="molecule type" value="Genomic_DNA"/>
</dbReference>
<sequence>MDPAAKKPKLENESANSSYHGMFYHLRLGMVILLHSYNLHRKGTLPHLSITMEDCEAGKFDDIVIRYASSTTPKGTIYIQAKHKLSSENTKPLTEGDFFTKKASNTPFSILMYFRSFLDHYRPASSGSHAYLLCTNATIDDKMMQYFTRRHYDVSDILSFCDLINATCYSFKREGKFTALLKDLRRVSLEKLGKLLATHAKTGEEINSNDTLIRLYHNLIAMSVERVTSNVFRFKREFWTAHDATPMGRLRIIVEREYGKLPQNRPKEEAIQLTISNASIDFPNAATNPGSVDQFCFEQIDRIIYQFCDEFLLVCGSKSESNLLSDAHELMPSWVRDRKGTFENLQTLLLEALRGEGSSTITLKQLKEKYIEVNANESFNMLRVLTQEHFQSVRNEYPFIELQEDRLKDSSLYRFIYNSSSLDVHCFFSKNNVNVSSIIIAQASALQQYDCFFVNGSSSQVKGNIREILRDVMEFLFDVDLTSRYIFVIFGQMEPDELKFIQELTHKYKVKCILIQQLFHNNLYEDRFFVRDLTEAAAVQVLRQQGHFKIYGTTIAFNKVVGEDDTLSFLCDVLERCNQNLKSKNEYCNRKCYESISRWYIPRTMIPYKKYKGSSQTYQDLFYVTPKIAGTVIPFENLEFMQPNSPSIIKSYITSQDGFKHIANAMEQDDYTKVCLILDEAGFGKSTFFIALAFHLSNDNPAAFVIRMIALNYSTDFARLKTIDPTTMDDTTIVRIFFRLFYLTLFVANVNSRSVKQNDLIREQADQIAGHFTIWNGQVTLDADNTRQEQQMTVEQRLVLRLFAEKFNQRQFLLLLDGFDEIAPHYKTFVMQYFARLASLEGIRRLYLSSRPYDFVDEMKHIFIACKLFHLEEFTVRDRICFLYNFFMAEMVEFSECNERERLLLLAVLDMQVVHKMRDAISIPLFLYMGSITLALLVRKCVNFSDETLSLEIFDRWNFSKLQMIQNFVERKLKILDIDKTGATDAVSFNAAQIQITDEVNYTLLQRHFLLAVWVIFDKAIRVQLLSGHELQEASQYIEYLAEAKEKAGIIMGVQDDVPMFKHRMFAEYFAACWLRQNRDRVKQLSYFRSRSYWIKETFQIRDFFDRLVLEESPGCELHMAIINRWEGQITQILAKNPSAMMAKDALGRIPLHLAATRALSLYTIGKSSINFNEFINVKDDLYQWRAIDYALISESDWLYLMEKNATIHIDTLLQQISFNTLDRVLHDLCFYKNKLVFQEKQEIADQLVLAVVTYLLNEKQLDIYTRQPELNDQTVIEFCTRHNMVDALKQFESHTNNRKQLPSEEYDRLFNIAVEHNACDVTDYYITECNAVFPGTVRAKEKLIFFVKYYIENDKLSSCRVFFQLLCSQLDIPRCTLEDSEMEEEDTLDQPKYNKVPEQFDTNFDNTCCAHILEAADLSLPEYNENDRTHEGYVIETLLARAVYAGNVRMVREIVQKTQTTINNRLILTIMRLLPFGGGRTLTHDRSVPGFRYLLDHSADLYSIDEHGRNLLHITAQYGCIYMVQCLLLEGFDLRERNAVNGWDALNYAAVCSAFRAELIAPLLTNQSDQAQPGCSKSS</sequence>
<dbReference type="PROSITE" id="PS50088">
    <property type="entry name" value="ANK_REPEAT"/>
    <property type="match status" value="1"/>
</dbReference>
<keyword evidence="1" id="KW-0040">ANK repeat</keyword>
<evidence type="ECO:0000256" key="1">
    <source>
        <dbReference type="PROSITE-ProRule" id="PRU00023"/>
    </source>
</evidence>
<dbReference type="SUPFAM" id="SSF48403">
    <property type="entry name" value="Ankyrin repeat"/>
    <property type="match status" value="1"/>
</dbReference>
<reference evidence="2 3" key="1">
    <citation type="journal article" date="2002" name="Science">
        <title>The genome sequence of the malaria mosquito Anopheles gambiae.</title>
        <authorList>
            <person name="Holt R.A."/>
            <person name="Subramanian G.M."/>
            <person name="Halpern A."/>
            <person name="Sutton G.G."/>
            <person name="Charlab R."/>
            <person name="Nusskern D.R."/>
            <person name="Wincker P."/>
            <person name="Clark A.G."/>
            <person name="Ribeiro J.M."/>
            <person name="Wides R."/>
            <person name="Salzberg S.L."/>
            <person name="Loftus B."/>
            <person name="Yandell M."/>
            <person name="Majoros W.H."/>
            <person name="Rusch D.B."/>
            <person name="Lai Z."/>
            <person name="Kraft C.L."/>
            <person name="Abril J.F."/>
            <person name="Anthouard V."/>
            <person name="Arensburger P."/>
            <person name="Atkinson P.W."/>
            <person name="Baden H."/>
            <person name="de Berardinis V."/>
            <person name="Baldwin D."/>
            <person name="Benes V."/>
            <person name="Biedler J."/>
            <person name="Blass C."/>
            <person name="Bolanos R."/>
            <person name="Boscus D."/>
            <person name="Barnstead M."/>
            <person name="Cai S."/>
            <person name="Center A."/>
            <person name="Chaturverdi K."/>
            <person name="Christophides G.K."/>
            <person name="Chrystal M.A."/>
            <person name="Clamp M."/>
            <person name="Cravchik A."/>
            <person name="Curwen V."/>
            <person name="Dana A."/>
            <person name="Delcher A."/>
            <person name="Dew I."/>
            <person name="Evans C.A."/>
            <person name="Flanigan M."/>
            <person name="Grundschober-Freimoser A."/>
            <person name="Friedli L."/>
            <person name="Gu Z."/>
            <person name="Guan P."/>
            <person name="Guigo R."/>
            <person name="Hillenmeyer M.E."/>
            <person name="Hladun S.L."/>
            <person name="Hogan J.R."/>
            <person name="Hong Y.S."/>
            <person name="Hoover J."/>
            <person name="Jaillon O."/>
            <person name="Ke Z."/>
            <person name="Kodira C."/>
            <person name="Kokoza E."/>
            <person name="Koutsos A."/>
            <person name="Letunic I."/>
            <person name="Levitsky A."/>
            <person name="Liang Y."/>
            <person name="Lin J.J."/>
            <person name="Lobo N.F."/>
            <person name="Lopez J.R."/>
            <person name="Malek J.A."/>
            <person name="McIntosh T.C."/>
            <person name="Meister S."/>
            <person name="Miller J."/>
            <person name="Mobarry C."/>
            <person name="Mongin E."/>
            <person name="Murphy S.D."/>
            <person name="O'Brochta D.A."/>
            <person name="Pfannkoch C."/>
            <person name="Qi R."/>
            <person name="Regier M.A."/>
            <person name="Remington K."/>
            <person name="Shao H."/>
            <person name="Sharakhova M.V."/>
            <person name="Sitter C.D."/>
            <person name="Shetty J."/>
            <person name="Smith T.J."/>
            <person name="Strong R."/>
            <person name="Sun J."/>
            <person name="Thomasova D."/>
            <person name="Ton L.Q."/>
            <person name="Topalis P."/>
            <person name="Tu Z."/>
            <person name="Unger M.F."/>
            <person name="Walenz B."/>
            <person name="Wang A."/>
            <person name="Wang J."/>
            <person name="Wang M."/>
            <person name="Wang X."/>
            <person name="Woodford K.J."/>
            <person name="Wortman J.R."/>
            <person name="Wu M."/>
            <person name="Yao A."/>
            <person name="Zdobnov E.M."/>
            <person name="Zhang H."/>
            <person name="Zhao Q."/>
            <person name="Zhao S."/>
            <person name="Zhu S.C."/>
            <person name="Zhimulev I."/>
            <person name="Coluzzi M."/>
            <person name="della Torre A."/>
            <person name="Roth C.W."/>
            <person name="Louis C."/>
            <person name="Kalush F."/>
            <person name="Mural R.J."/>
            <person name="Myers E.W."/>
            <person name="Adams M.D."/>
            <person name="Smith H.O."/>
            <person name="Broder S."/>
            <person name="Gardner M.J."/>
            <person name="Fraser C.M."/>
            <person name="Birney E."/>
            <person name="Bork P."/>
            <person name="Brey P.T."/>
            <person name="Venter J.C."/>
            <person name="Weissenbach J."/>
            <person name="Kafatos F.C."/>
            <person name="Collins F.H."/>
            <person name="Hoffman S.L."/>
        </authorList>
    </citation>
    <scope>NUCLEOTIDE SEQUENCE [LARGE SCALE GENOMIC DNA]</scope>
    <source>
        <strain evidence="2 3">PEST</strain>
    </source>
</reference>
<dbReference type="SMART" id="SM00248">
    <property type="entry name" value="ANK"/>
    <property type="match status" value="3"/>
</dbReference>
<feature type="repeat" description="ANK" evidence="1">
    <location>
        <begin position="1508"/>
        <end position="1540"/>
    </location>
</feature>
<reference evidence="2" key="3">
    <citation type="submission" date="2022-10" db="UniProtKB">
        <authorList>
            <consortium name="EnsemblMetazoa"/>
        </authorList>
    </citation>
    <scope>IDENTIFICATION</scope>
    <source>
        <strain evidence="2">PEST</strain>
    </source>
</reference>
<proteinExistence type="predicted"/>